<gene>
    <name evidence="9" type="ORF">METZ01_LOCUS415745</name>
</gene>
<dbReference type="GO" id="GO:0005886">
    <property type="term" value="C:plasma membrane"/>
    <property type="evidence" value="ECO:0007669"/>
    <property type="project" value="UniProtKB-SubCell"/>
</dbReference>
<evidence type="ECO:0000256" key="1">
    <source>
        <dbReference type="ARBA" id="ARBA00004651"/>
    </source>
</evidence>
<feature type="transmembrane region" description="Helical" evidence="7">
    <location>
        <begin position="130"/>
        <end position="152"/>
    </location>
</feature>
<dbReference type="PANTHER" id="PTHR33406:SF6">
    <property type="entry name" value="MEMBRANE PROTEIN YDGH-RELATED"/>
    <property type="match status" value="1"/>
</dbReference>
<evidence type="ECO:0000256" key="5">
    <source>
        <dbReference type="ARBA" id="ARBA00022989"/>
    </source>
</evidence>
<evidence type="ECO:0000256" key="6">
    <source>
        <dbReference type="ARBA" id="ARBA00023136"/>
    </source>
</evidence>
<feature type="non-terminal residue" evidence="9">
    <location>
        <position position="1"/>
    </location>
</feature>
<feature type="transmembrane region" description="Helical" evidence="7">
    <location>
        <begin position="158"/>
        <end position="178"/>
    </location>
</feature>
<dbReference type="InterPro" id="IPR004869">
    <property type="entry name" value="MMPL_dom"/>
</dbReference>
<dbReference type="EMBL" id="UINC01162890">
    <property type="protein sequence ID" value="SVD62891.1"/>
    <property type="molecule type" value="Genomic_DNA"/>
</dbReference>
<keyword evidence="3" id="KW-1003">Cell membrane</keyword>
<comment type="subcellular location">
    <subcellularLocation>
        <location evidence="1">Cell membrane</location>
        <topology evidence="1">Multi-pass membrane protein</topology>
    </subcellularLocation>
</comment>
<feature type="domain" description="Membrane transport protein MMPL" evidence="8">
    <location>
        <begin position="58"/>
        <end position="246"/>
    </location>
</feature>
<evidence type="ECO:0000256" key="2">
    <source>
        <dbReference type="ARBA" id="ARBA00010157"/>
    </source>
</evidence>
<keyword evidence="5 7" id="KW-1133">Transmembrane helix</keyword>
<keyword evidence="6 7" id="KW-0472">Membrane</keyword>
<evidence type="ECO:0000259" key="8">
    <source>
        <dbReference type="Pfam" id="PF03176"/>
    </source>
</evidence>
<dbReference type="SUPFAM" id="SSF82866">
    <property type="entry name" value="Multidrug efflux transporter AcrB transmembrane domain"/>
    <property type="match status" value="1"/>
</dbReference>
<dbReference type="PANTHER" id="PTHR33406">
    <property type="entry name" value="MEMBRANE PROTEIN MJ1562-RELATED"/>
    <property type="match status" value="1"/>
</dbReference>
<protein>
    <recommendedName>
        <fullName evidence="8">Membrane transport protein MMPL domain-containing protein</fullName>
    </recommendedName>
</protein>
<evidence type="ECO:0000256" key="4">
    <source>
        <dbReference type="ARBA" id="ARBA00022692"/>
    </source>
</evidence>
<evidence type="ECO:0000256" key="3">
    <source>
        <dbReference type="ARBA" id="ARBA00022475"/>
    </source>
</evidence>
<proteinExistence type="inferred from homology"/>
<dbReference type="InterPro" id="IPR050545">
    <property type="entry name" value="Mycobact_MmpL"/>
</dbReference>
<feature type="transmembrane region" description="Helical" evidence="7">
    <location>
        <begin position="106"/>
        <end position="123"/>
    </location>
</feature>
<dbReference type="AlphaFoldDB" id="A0A382WY18"/>
<organism evidence="9">
    <name type="scientific">marine metagenome</name>
    <dbReference type="NCBI Taxonomy" id="408172"/>
    <lineage>
        <taxon>unclassified sequences</taxon>
        <taxon>metagenomes</taxon>
        <taxon>ecological metagenomes</taxon>
    </lineage>
</organism>
<keyword evidence="4 7" id="KW-0812">Transmembrane</keyword>
<feature type="transmembrane region" description="Helical" evidence="7">
    <location>
        <begin position="227"/>
        <end position="247"/>
    </location>
</feature>
<accession>A0A382WY18</accession>
<evidence type="ECO:0000256" key="7">
    <source>
        <dbReference type="SAM" id="Phobius"/>
    </source>
</evidence>
<dbReference type="Gene3D" id="1.20.1640.10">
    <property type="entry name" value="Multidrug efflux transporter AcrB transmembrane domain"/>
    <property type="match status" value="1"/>
</dbReference>
<evidence type="ECO:0000313" key="9">
    <source>
        <dbReference type="EMBL" id="SVD62891.1"/>
    </source>
</evidence>
<comment type="similarity">
    <text evidence="2">Belongs to the resistance-nodulation-cell division (RND) (TC 2.A.6) family. MmpL subfamily.</text>
</comment>
<name>A0A382WY18_9ZZZZ</name>
<sequence>LHKTIMDGDQKFHTIPNTRAEVNNLFFLYQMNDDSDVSNLINYENNSTLVTSLMKTFSTTQMDEYRKDIDQYIEQELSNSGLSFRLSGIMAFLSDFIWLVIKSSAISIGLSIAIICLASSLFFKSWKFGVLSIVPLFSAIIVNFGLMGLFGVNLTHMTAILSSIIIGVGVDFSIHYTAEYKELLNSNKTDKTRKCINNVGHPILLDAFSNMGFASLMLSTIIPMAQIGGLMVFAMFACSFGTLTLLASSIELFKHKL</sequence>
<reference evidence="9" key="1">
    <citation type="submission" date="2018-05" db="EMBL/GenBank/DDBJ databases">
        <authorList>
            <person name="Lanie J.A."/>
            <person name="Ng W.-L."/>
            <person name="Kazmierczak K.M."/>
            <person name="Andrzejewski T.M."/>
            <person name="Davidsen T.M."/>
            <person name="Wayne K.J."/>
            <person name="Tettelin H."/>
            <person name="Glass J.I."/>
            <person name="Rusch D."/>
            <person name="Podicherti R."/>
            <person name="Tsui H.-C.T."/>
            <person name="Winkler M.E."/>
        </authorList>
    </citation>
    <scope>NUCLEOTIDE SEQUENCE</scope>
</reference>
<feature type="transmembrane region" description="Helical" evidence="7">
    <location>
        <begin position="199"/>
        <end position="221"/>
    </location>
</feature>
<dbReference type="Pfam" id="PF03176">
    <property type="entry name" value="MMPL"/>
    <property type="match status" value="1"/>
</dbReference>